<evidence type="ECO:0000313" key="2">
    <source>
        <dbReference type="Proteomes" id="UP000789759"/>
    </source>
</evidence>
<dbReference type="PANTHER" id="PTHR47718:SF13">
    <property type="entry name" value="OS09G0290500 PROTEIN"/>
    <property type="match status" value="1"/>
</dbReference>
<comment type="caution">
    <text evidence="1">The sequence shown here is derived from an EMBL/GenBank/DDBJ whole genome shotgun (WGS) entry which is preliminary data.</text>
</comment>
<dbReference type="AlphaFoldDB" id="A0A9N9H9B4"/>
<dbReference type="Proteomes" id="UP000789759">
    <property type="component" value="Unassembled WGS sequence"/>
</dbReference>
<proteinExistence type="predicted"/>
<keyword evidence="2" id="KW-1185">Reference proteome</keyword>
<name>A0A9N9H9B4_9GLOM</name>
<protein>
    <submittedName>
        <fullName evidence="1">803_t:CDS:1</fullName>
    </submittedName>
</protein>
<evidence type="ECO:0000313" key="1">
    <source>
        <dbReference type="EMBL" id="CAG8656751.1"/>
    </source>
</evidence>
<reference evidence="1" key="1">
    <citation type="submission" date="2021-06" db="EMBL/GenBank/DDBJ databases">
        <authorList>
            <person name="Kallberg Y."/>
            <person name="Tangrot J."/>
            <person name="Rosling A."/>
        </authorList>
    </citation>
    <scope>NUCLEOTIDE SEQUENCE</scope>
    <source>
        <strain evidence="1">FL966</strain>
    </source>
</reference>
<dbReference type="PANTHER" id="PTHR47718">
    <property type="entry name" value="OS01G0519700 PROTEIN"/>
    <property type="match status" value="1"/>
</dbReference>
<dbReference type="OrthoDB" id="1413676at2759"/>
<accession>A0A9N9H9B4</accession>
<dbReference type="EMBL" id="CAJVQA010007444">
    <property type="protein sequence ID" value="CAG8656751.1"/>
    <property type="molecule type" value="Genomic_DNA"/>
</dbReference>
<organism evidence="1 2">
    <name type="scientific">Cetraspora pellucida</name>
    <dbReference type="NCBI Taxonomy" id="1433469"/>
    <lineage>
        <taxon>Eukaryota</taxon>
        <taxon>Fungi</taxon>
        <taxon>Fungi incertae sedis</taxon>
        <taxon>Mucoromycota</taxon>
        <taxon>Glomeromycotina</taxon>
        <taxon>Glomeromycetes</taxon>
        <taxon>Diversisporales</taxon>
        <taxon>Gigasporaceae</taxon>
        <taxon>Cetraspora</taxon>
    </lineage>
</organism>
<sequence>MSFLSYIVNKNPIIEPNTDNKSKSDLDTSHDRTFLNSNYSVSSNVVSQTFSSWNNVKQYINAYAINKGFAMILHCTDCSMGFITRAEIKKTEYHIKSAVFEYNHLIDTAVAIFDPGYHKLSNNKNNHLQILYNSERDIYNSLNHQSHNRVKGLLQIAKLLTLTMFKCYPEVVLIDSIYKTNWFEMPLLLISEVNVMGTTFLIASGLLIDETLNDKFIAFSKDFKALMTESNKEQFGILWGHLQVEYSETSNYIKQWKSITYIWAYCYTNKNVNYNIRTTQCSEATNAYLKCLLGYMASLPKLINMLERLYSHQIQSSQYQQYHIQGSTHQQCTDLLKNVSTVIFDFTYVLLLNQYNGANAYSIEKQEINLFKVFNEN</sequence>
<gene>
    <name evidence="1" type="ORF">CPELLU_LOCUS9609</name>
</gene>